<protein>
    <submittedName>
        <fullName evidence="2">Uncharacterized protein</fullName>
    </submittedName>
</protein>
<keyword evidence="3" id="KW-1185">Reference proteome</keyword>
<proteinExistence type="predicted"/>
<dbReference type="EMBL" id="BAAAMR010000002">
    <property type="protein sequence ID" value="GAA2119558.1"/>
    <property type="molecule type" value="Genomic_DNA"/>
</dbReference>
<gene>
    <name evidence="2" type="ORF">GCM10009727_03500</name>
</gene>
<organism evidence="2 3">
    <name type="scientific">Actinomadura napierensis</name>
    <dbReference type="NCBI Taxonomy" id="267854"/>
    <lineage>
        <taxon>Bacteria</taxon>
        <taxon>Bacillati</taxon>
        <taxon>Actinomycetota</taxon>
        <taxon>Actinomycetes</taxon>
        <taxon>Streptosporangiales</taxon>
        <taxon>Thermomonosporaceae</taxon>
        <taxon>Actinomadura</taxon>
    </lineage>
</organism>
<evidence type="ECO:0000313" key="3">
    <source>
        <dbReference type="Proteomes" id="UP001501020"/>
    </source>
</evidence>
<comment type="caution">
    <text evidence="2">The sequence shown here is derived from an EMBL/GenBank/DDBJ whole genome shotgun (WGS) entry which is preliminary data.</text>
</comment>
<accession>A0ABN2Y356</accession>
<name>A0ABN2Y356_9ACTN</name>
<feature type="region of interest" description="Disordered" evidence="1">
    <location>
        <begin position="1"/>
        <end position="36"/>
    </location>
</feature>
<evidence type="ECO:0000313" key="2">
    <source>
        <dbReference type="EMBL" id="GAA2119558.1"/>
    </source>
</evidence>
<dbReference type="Proteomes" id="UP001501020">
    <property type="component" value="Unassembled WGS sequence"/>
</dbReference>
<sequence>MSCVPGSIAQEASSGGAALRGVMEPPDQTSQGGENVLGRRVGWERLAWHIARHE</sequence>
<reference evidence="2 3" key="1">
    <citation type="journal article" date="2019" name="Int. J. Syst. Evol. Microbiol.">
        <title>The Global Catalogue of Microorganisms (GCM) 10K type strain sequencing project: providing services to taxonomists for standard genome sequencing and annotation.</title>
        <authorList>
            <consortium name="The Broad Institute Genomics Platform"/>
            <consortium name="The Broad Institute Genome Sequencing Center for Infectious Disease"/>
            <person name="Wu L."/>
            <person name="Ma J."/>
        </authorList>
    </citation>
    <scope>NUCLEOTIDE SEQUENCE [LARGE SCALE GENOMIC DNA]</scope>
    <source>
        <strain evidence="2 3">JCM 13850</strain>
    </source>
</reference>
<evidence type="ECO:0000256" key="1">
    <source>
        <dbReference type="SAM" id="MobiDB-lite"/>
    </source>
</evidence>